<dbReference type="AlphaFoldDB" id="A0A450UTY2"/>
<protein>
    <recommendedName>
        <fullName evidence="9">Multidrug-efflux transporter</fullName>
    </recommendedName>
</protein>
<evidence type="ECO:0000256" key="5">
    <source>
        <dbReference type="ARBA" id="ARBA00022692"/>
    </source>
</evidence>
<gene>
    <name evidence="11" type="ORF">BECKLFY1418B_GA0070995_10768</name>
</gene>
<evidence type="ECO:0000256" key="4">
    <source>
        <dbReference type="ARBA" id="ARBA00022475"/>
    </source>
</evidence>
<dbReference type="InterPro" id="IPR002528">
    <property type="entry name" value="MATE_fam"/>
</dbReference>
<accession>A0A450UTY2</accession>
<dbReference type="PANTHER" id="PTHR43298:SF2">
    <property type="entry name" value="FMN_FAD EXPORTER YEEO-RELATED"/>
    <property type="match status" value="1"/>
</dbReference>
<evidence type="ECO:0000256" key="2">
    <source>
        <dbReference type="ARBA" id="ARBA00022448"/>
    </source>
</evidence>
<keyword evidence="4" id="KW-1003">Cell membrane</keyword>
<evidence type="ECO:0000256" key="6">
    <source>
        <dbReference type="ARBA" id="ARBA00022989"/>
    </source>
</evidence>
<evidence type="ECO:0000256" key="1">
    <source>
        <dbReference type="ARBA" id="ARBA00004429"/>
    </source>
</evidence>
<dbReference type="Pfam" id="PF01554">
    <property type="entry name" value="MatE"/>
    <property type="match status" value="2"/>
</dbReference>
<dbReference type="InterPro" id="IPR048279">
    <property type="entry name" value="MdtK-like"/>
</dbReference>
<evidence type="ECO:0000256" key="8">
    <source>
        <dbReference type="ARBA" id="ARBA00023136"/>
    </source>
</evidence>
<keyword evidence="7" id="KW-0406">Ion transport</keyword>
<feature type="transmembrane region" description="Helical" evidence="10">
    <location>
        <begin position="21"/>
        <end position="38"/>
    </location>
</feature>
<dbReference type="NCBIfam" id="TIGR00797">
    <property type="entry name" value="matE"/>
    <property type="match status" value="1"/>
</dbReference>
<keyword evidence="3" id="KW-0050">Antiport</keyword>
<dbReference type="GO" id="GO:0042910">
    <property type="term" value="F:xenobiotic transmembrane transporter activity"/>
    <property type="evidence" value="ECO:0007669"/>
    <property type="project" value="InterPro"/>
</dbReference>
<feature type="transmembrane region" description="Helical" evidence="10">
    <location>
        <begin position="166"/>
        <end position="187"/>
    </location>
</feature>
<evidence type="ECO:0000256" key="3">
    <source>
        <dbReference type="ARBA" id="ARBA00022449"/>
    </source>
</evidence>
<dbReference type="PANTHER" id="PTHR43298">
    <property type="entry name" value="MULTIDRUG RESISTANCE PROTEIN NORM-RELATED"/>
    <property type="match status" value="1"/>
</dbReference>
<evidence type="ECO:0000256" key="7">
    <source>
        <dbReference type="ARBA" id="ARBA00023065"/>
    </source>
</evidence>
<dbReference type="InterPro" id="IPR050222">
    <property type="entry name" value="MATE_MdtK"/>
</dbReference>
<dbReference type="GO" id="GO:0005886">
    <property type="term" value="C:plasma membrane"/>
    <property type="evidence" value="ECO:0007669"/>
    <property type="project" value="UniProtKB-SubCell"/>
</dbReference>
<feature type="transmembrane region" description="Helical" evidence="10">
    <location>
        <begin position="325"/>
        <end position="348"/>
    </location>
</feature>
<feature type="transmembrane region" description="Helical" evidence="10">
    <location>
        <begin position="399"/>
        <end position="421"/>
    </location>
</feature>
<keyword evidence="6 10" id="KW-1133">Transmembrane helix</keyword>
<feature type="transmembrane region" description="Helical" evidence="10">
    <location>
        <begin position="427"/>
        <end position="445"/>
    </location>
</feature>
<feature type="transmembrane region" description="Helical" evidence="10">
    <location>
        <begin position="284"/>
        <end position="304"/>
    </location>
</feature>
<keyword evidence="8 10" id="KW-0472">Membrane</keyword>
<keyword evidence="5 10" id="KW-0812">Transmembrane</keyword>
<dbReference type="EMBL" id="CAADFF010000076">
    <property type="protein sequence ID" value="VFJ95946.1"/>
    <property type="molecule type" value="Genomic_DNA"/>
</dbReference>
<sequence>MPISAVSRRPSASELGNILKISLPLALGYLGQVAIGITDSVMLGRLSPEALGAAGLALSLYEIILTIGVGMLFPVVVLVSRARGAGRPRAVPVIVWQGLWIAAVLSVPGCAILWNLEEVLLATGQIPALARMAGHYMDYFLWTVFPAFISIVFIHAFTAMGRAETIAIIMWLMVGLNAVLDYVLIFGKFGAPTMGIAGAGLVSIIVYIAALMLFLTPPAFHGLFRSGMAFLRLWRPKWTILGRFVRLGWPKGLELSMKNGLYSVTALLAGRFGTQAIVAHTIAFQMAILIGLVVSMAVADAMTARIAITVGRKDYASMWRILNSGLLLFLFFVLPLVVLLGLFSPWAVMLFVGVGPKAQSLLPIAAPLMVLVAFFVLVDGLRMITGQALNGLSDMKIPALIAVISYWGIGLPCGVMLGFPMGLGVLGLWWGLTLGMTITAAAYLIRFWWMTGHLPPNGVVRHR</sequence>
<evidence type="ECO:0000256" key="10">
    <source>
        <dbReference type="SAM" id="Phobius"/>
    </source>
</evidence>
<dbReference type="CDD" id="cd13131">
    <property type="entry name" value="MATE_NorM_like"/>
    <property type="match status" value="1"/>
</dbReference>
<feature type="transmembrane region" description="Helical" evidence="10">
    <location>
        <begin position="139"/>
        <end position="159"/>
    </location>
</feature>
<comment type="subcellular location">
    <subcellularLocation>
        <location evidence="1">Cell inner membrane</location>
        <topology evidence="1">Multi-pass membrane protein</topology>
    </subcellularLocation>
</comment>
<dbReference type="GO" id="GO:0015297">
    <property type="term" value="F:antiporter activity"/>
    <property type="evidence" value="ECO:0007669"/>
    <property type="project" value="UniProtKB-KW"/>
</dbReference>
<name>A0A450UTY2_9GAMM</name>
<evidence type="ECO:0000313" key="11">
    <source>
        <dbReference type="EMBL" id="VFJ95946.1"/>
    </source>
</evidence>
<reference evidence="11" key="1">
    <citation type="submission" date="2019-02" db="EMBL/GenBank/DDBJ databases">
        <authorList>
            <person name="Gruber-Vodicka R. H."/>
            <person name="Seah K. B. B."/>
        </authorList>
    </citation>
    <scope>NUCLEOTIDE SEQUENCE</scope>
    <source>
        <strain evidence="11">BECK_M7</strain>
    </source>
</reference>
<feature type="transmembrane region" description="Helical" evidence="10">
    <location>
        <begin position="360"/>
        <end position="378"/>
    </location>
</feature>
<organism evidence="11">
    <name type="scientific">Candidatus Kentrum sp. LFY</name>
    <dbReference type="NCBI Taxonomy" id="2126342"/>
    <lineage>
        <taxon>Bacteria</taxon>
        <taxon>Pseudomonadati</taxon>
        <taxon>Pseudomonadota</taxon>
        <taxon>Gammaproteobacteria</taxon>
        <taxon>Candidatus Kentrum</taxon>
    </lineage>
</organism>
<evidence type="ECO:0000256" key="9">
    <source>
        <dbReference type="ARBA" id="ARBA00031636"/>
    </source>
</evidence>
<dbReference type="GO" id="GO:0006811">
    <property type="term" value="P:monoatomic ion transport"/>
    <property type="evidence" value="ECO:0007669"/>
    <property type="project" value="UniProtKB-KW"/>
</dbReference>
<dbReference type="PIRSF" id="PIRSF006603">
    <property type="entry name" value="DinF"/>
    <property type="match status" value="1"/>
</dbReference>
<keyword evidence="2" id="KW-0813">Transport</keyword>
<feature type="transmembrane region" description="Helical" evidence="10">
    <location>
        <begin position="193"/>
        <end position="215"/>
    </location>
</feature>
<feature type="transmembrane region" description="Helical" evidence="10">
    <location>
        <begin position="58"/>
        <end position="79"/>
    </location>
</feature>
<proteinExistence type="predicted"/>